<dbReference type="Gramene" id="TVU51166">
    <property type="protein sequence ID" value="TVU51166"/>
    <property type="gene ID" value="EJB05_02574"/>
</dbReference>
<organism evidence="2 3">
    <name type="scientific">Eragrostis curvula</name>
    <name type="common">weeping love grass</name>
    <dbReference type="NCBI Taxonomy" id="38414"/>
    <lineage>
        <taxon>Eukaryota</taxon>
        <taxon>Viridiplantae</taxon>
        <taxon>Streptophyta</taxon>
        <taxon>Embryophyta</taxon>
        <taxon>Tracheophyta</taxon>
        <taxon>Spermatophyta</taxon>
        <taxon>Magnoliopsida</taxon>
        <taxon>Liliopsida</taxon>
        <taxon>Poales</taxon>
        <taxon>Poaceae</taxon>
        <taxon>PACMAD clade</taxon>
        <taxon>Chloridoideae</taxon>
        <taxon>Eragrostideae</taxon>
        <taxon>Eragrostidinae</taxon>
        <taxon>Eragrostis</taxon>
    </lineage>
</organism>
<evidence type="ECO:0000313" key="2">
    <source>
        <dbReference type="EMBL" id="TVU51166.1"/>
    </source>
</evidence>
<feature type="non-terminal residue" evidence="2">
    <location>
        <position position="1"/>
    </location>
</feature>
<protein>
    <submittedName>
        <fullName evidence="2">Uncharacterized protein</fullName>
    </submittedName>
</protein>
<feature type="compositionally biased region" description="Polar residues" evidence="1">
    <location>
        <begin position="319"/>
        <end position="328"/>
    </location>
</feature>
<evidence type="ECO:0000313" key="3">
    <source>
        <dbReference type="Proteomes" id="UP000324897"/>
    </source>
</evidence>
<feature type="compositionally biased region" description="Basic and acidic residues" evidence="1">
    <location>
        <begin position="44"/>
        <end position="68"/>
    </location>
</feature>
<feature type="region of interest" description="Disordered" evidence="1">
    <location>
        <begin position="1"/>
        <end position="25"/>
    </location>
</feature>
<feature type="compositionally biased region" description="Polar residues" evidence="1">
    <location>
        <begin position="359"/>
        <end position="385"/>
    </location>
</feature>
<proteinExistence type="predicted"/>
<feature type="compositionally biased region" description="Basic and acidic residues" evidence="1">
    <location>
        <begin position="272"/>
        <end position="304"/>
    </location>
</feature>
<dbReference type="Proteomes" id="UP000324897">
    <property type="component" value="Chromosome 6"/>
</dbReference>
<keyword evidence="3" id="KW-1185">Reference proteome</keyword>
<feature type="region of interest" description="Disordered" evidence="1">
    <location>
        <begin position="359"/>
        <end position="387"/>
    </location>
</feature>
<evidence type="ECO:0000256" key="1">
    <source>
        <dbReference type="SAM" id="MobiDB-lite"/>
    </source>
</evidence>
<feature type="region of interest" description="Disordered" evidence="1">
    <location>
        <begin position="191"/>
        <end position="335"/>
    </location>
</feature>
<dbReference type="EMBL" id="RWGY01000002">
    <property type="protein sequence ID" value="TVU51166.1"/>
    <property type="molecule type" value="Genomic_DNA"/>
</dbReference>
<name>A0A5J9WTK8_9POAL</name>
<gene>
    <name evidence="2" type="ORF">EJB05_02574</name>
</gene>
<feature type="region of interest" description="Disordered" evidence="1">
    <location>
        <begin position="429"/>
        <end position="456"/>
    </location>
</feature>
<sequence length="479" mass="52297">MTQAWSSSSAVSRGGHPAQAPARVQGGDRALGFTLCILAFSARHEERRSETRQAKDVLNREEEMEVGRRGSSPRLPEQLTKGGGGTLGGERDREEVVFSPEGDGDGESSLIDPDGGALVELVSPCLAQSPRGAAREGRAAATGAHVSRRSPDSGARWIRVEFGNRARLILALVTRVLLHLLCVIGADASNRHDDHGVKAGTMRRKHEDQGDDELAAKRKKEAERKHKYRARKKDKAENSVPKPTISVATHGPTIINGKKDGGQIAQKRAHGKERVNRFHERQKATKELEKLKDSHGYDSSEKDNQQGALNTGPIVAPDSMSNQRSTPVSLHIDPTPLSSISNPKFGLVSTVEPASTNNQSYWRSTYPTGSRQKPMTTIDPDTQSACVDDEDDSWLHRDTEWKSQPDVAMQNSDETVHVIANCVEIDELQRSRRRDNSQQKRNTEVASEGDDQATPRRICKGLSGAFALNVAGSVKGAIK</sequence>
<accession>A0A5J9WTK8</accession>
<feature type="compositionally biased region" description="Basic and acidic residues" evidence="1">
    <location>
        <begin position="214"/>
        <end position="224"/>
    </location>
</feature>
<comment type="caution">
    <text evidence="2">The sequence shown here is derived from an EMBL/GenBank/DDBJ whole genome shotgun (WGS) entry which is preliminary data.</text>
</comment>
<feature type="compositionally biased region" description="Basic and acidic residues" evidence="1">
    <location>
        <begin position="429"/>
        <end position="443"/>
    </location>
</feature>
<reference evidence="2 3" key="1">
    <citation type="journal article" date="2019" name="Sci. Rep.">
        <title>A high-quality genome of Eragrostis curvula grass provides insights into Poaceae evolution and supports new strategies to enhance forage quality.</title>
        <authorList>
            <person name="Carballo J."/>
            <person name="Santos B.A.C.M."/>
            <person name="Zappacosta D."/>
            <person name="Garbus I."/>
            <person name="Selva J.P."/>
            <person name="Gallo C.A."/>
            <person name="Diaz A."/>
            <person name="Albertini E."/>
            <person name="Caccamo M."/>
            <person name="Echenique V."/>
        </authorList>
    </citation>
    <scope>NUCLEOTIDE SEQUENCE [LARGE SCALE GENOMIC DNA]</scope>
    <source>
        <strain evidence="3">cv. Victoria</strain>
        <tissue evidence="2">Leaf</tissue>
    </source>
</reference>
<dbReference type="AlphaFoldDB" id="A0A5J9WTK8"/>
<feature type="region of interest" description="Disordered" evidence="1">
    <location>
        <begin position="44"/>
        <end position="91"/>
    </location>
</feature>
<feature type="compositionally biased region" description="Polar residues" evidence="1">
    <location>
        <begin position="1"/>
        <end position="11"/>
    </location>
</feature>